<dbReference type="Proteomes" id="UP000645462">
    <property type="component" value="Unassembled WGS sequence"/>
</dbReference>
<dbReference type="RefSeq" id="WP_188481608.1">
    <property type="nucleotide sequence ID" value="NZ_BMFC01000003.1"/>
</dbReference>
<proteinExistence type="predicted"/>
<dbReference type="InterPro" id="IPR029060">
    <property type="entry name" value="PIN-like_dom_sf"/>
</dbReference>
<protein>
    <submittedName>
        <fullName evidence="2">PIN domain-containing protein</fullName>
    </submittedName>
</protein>
<comment type="caution">
    <text evidence="2">The sequence shown here is derived from an EMBL/GenBank/DDBJ whole genome shotgun (WGS) entry which is preliminary data.</text>
</comment>
<dbReference type="Pfam" id="PF13470">
    <property type="entry name" value="PIN_3"/>
    <property type="match status" value="1"/>
</dbReference>
<reference evidence="3" key="1">
    <citation type="journal article" date="2019" name="Int. J. Syst. Evol. Microbiol.">
        <title>The Global Catalogue of Microorganisms (GCM) 10K type strain sequencing project: providing services to taxonomists for standard genome sequencing and annotation.</title>
        <authorList>
            <consortium name="The Broad Institute Genomics Platform"/>
            <consortium name="The Broad Institute Genome Sequencing Center for Infectious Disease"/>
            <person name="Wu L."/>
            <person name="Ma J."/>
        </authorList>
    </citation>
    <scope>NUCLEOTIDE SEQUENCE [LARGE SCALE GENOMIC DNA]</scope>
    <source>
        <strain evidence="3">CGMCC 1.12478</strain>
    </source>
</reference>
<name>A0ABQ1KL46_9RHOB</name>
<organism evidence="2 3">
    <name type="scientific">Marivita lacus</name>
    <dbReference type="NCBI Taxonomy" id="1323742"/>
    <lineage>
        <taxon>Bacteria</taxon>
        <taxon>Pseudomonadati</taxon>
        <taxon>Pseudomonadota</taxon>
        <taxon>Alphaproteobacteria</taxon>
        <taxon>Rhodobacterales</taxon>
        <taxon>Roseobacteraceae</taxon>
        <taxon>Marivita</taxon>
    </lineage>
</organism>
<gene>
    <name evidence="2" type="ORF">GCM10011363_17090</name>
</gene>
<feature type="domain" description="PIN" evidence="1">
    <location>
        <begin position="2"/>
        <end position="108"/>
    </location>
</feature>
<keyword evidence="3" id="KW-1185">Reference proteome</keyword>
<dbReference type="SUPFAM" id="SSF88723">
    <property type="entry name" value="PIN domain-like"/>
    <property type="match status" value="1"/>
</dbReference>
<accession>A0ABQ1KL46</accession>
<sequence>MKVCLDTCVLYPTVMREVLLGVAAEGLFEPLWSERILGEWSRAAAKLGLAGQVQADAEIAMVSARWPRAKVTPQQGLLDRLWLPDANDVHVLAAAIAGHADVILTVNAKDFPRNILAEEGVSRADPDAFLLGLHAGAPDQVARAVGLVHDEANRLSDRPWDLRKLMKKAHLPRLGKALTVPRPNSSYE</sequence>
<dbReference type="InterPro" id="IPR002716">
    <property type="entry name" value="PIN_dom"/>
</dbReference>
<evidence type="ECO:0000313" key="2">
    <source>
        <dbReference type="EMBL" id="GGC01102.1"/>
    </source>
</evidence>
<dbReference type="EMBL" id="BMFC01000003">
    <property type="protein sequence ID" value="GGC01102.1"/>
    <property type="molecule type" value="Genomic_DNA"/>
</dbReference>
<dbReference type="NCBIfam" id="NF046100">
    <property type="entry name" value="RSP_2648_fam_PIN"/>
    <property type="match status" value="1"/>
</dbReference>
<evidence type="ECO:0000313" key="3">
    <source>
        <dbReference type="Proteomes" id="UP000645462"/>
    </source>
</evidence>
<evidence type="ECO:0000259" key="1">
    <source>
        <dbReference type="Pfam" id="PF13470"/>
    </source>
</evidence>